<keyword evidence="4" id="KW-1185">Reference proteome</keyword>
<feature type="region of interest" description="Disordered" evidence="1">
    <location>
        <begin position="67"/>
        <end position="95"/>
    </location>
</feature>
<protein>
    <recommendedName>
        <fullName evidence="5">NACHT domain-containing protein</fullName>
    </recommendedName>
</protein>
<keyword evidence="2" id="KW-0472">Membrane</keyword>
<evidence type="ECO:0000313" key="3">
    <source>
        <dbReference type="EMBL" id="PAU49115.1"/>
    </source>
</evidence>
<dbReference type="SUPFAM" id="SSF52540">
    <property type="entry name" value="P-loop containing nucleoside triphosphate hydrolases"/>
    <property type="match status" value="1"/>
</dbReference>
<proteinExistence type="predicted"/>
<feature type="transmembrane region" description="Helical" evidence="2">
    <location>
        <begin position="41"/>
        <end position="61"/>
    </location>
</feature>
<gene>
    <name evidence="3" type="ORF">CK936_09595</name>
</gene>
<feature type="transmembrane region" description="Helical" evidence="2">
    <location>
        <begin position="571"/>
        <end position="593"/>
    </location>
</feature>
<dbReference type="EMBL" id="NSJV01000191">
    <property type="protein sequence ID" value="PAU49115.1"/>
    <property type="molecule type" value="Genomic_DNA"/>
</dbReference>
<dbReference type="InterPro" id="IPR027417">
    <property type="entry name" value="P-loop_NTPase"/>
</dbReference>
<reference evidence="3 4" key="1">
    <citation type="submission" date="2017-08" db="EMBL/GenBank/DDBJ databases">
        <title>Genome sequence of Streptomyces albireticuli NRRL B-1670.</title>
        <authorList>
            <person name="Graham D.E."/>
            <person name="Mahan K.M."/>
            <person name="Klingeman D.M."/>
            <person name="Hettich R.L."/>
            <person name="Parry R.J."/>
            <person name="Spain J.C."/>
        </authorList>
    </citation>
    <scope>NUCLEOTIDE SEQUENCE [LARGE SCALE GENOMIC DNA]</scope>
    <source>
        <strain evidence="3 4">NRRL B-1670</strain>
    </source>
</reference>
<organism evidence="3 4">
    <name type="scientific">Streptomyces albireticuli</name>
    <dbReference type="NCBI Taxonomy" id="1940"/>
    <lineage>
        <taxon>Bacteria</taxon>
        <taxon>Bacillati</taxon>
        <taxon>Actinomycetota</taxon>
        <taxon>Actinomycetes</taxon>
        <taxon>Kitasatosporales</taxon>
        <taxon>Streptomycetaceae</taxon>
        <taxon>Streptomyces</taxon>
    </lineage>
</organism>
<sequence length="735" mass="77683">MMRRPSLSPASSTLLFVITTVVLPLTTGVAGAAVPESIKPYLGLAWPVVGLSALVAVVLMFRRRPPVTADDDTGPAPATGGGGQGVQADDPRPARAADQLARILHDQWSVEAELRMLHRPLHVRWSSTHRPVTPDPETLLDPDTVGGRPLRLRLRGGIGHTAGIVPAFTRLHHKRLVILGEPGAGKTVVAILLTLGLLAHRREHDAAVPVPVLLSLSSWDPYAEHPHTWVARRMVDEYRALANTTAFGPDAARRLVTEGRVVPVLDGLDEMPPALHKAALDALDRLRPGAPLVVTCRGTEYEAAVAAGGTVLGSAAVVELEPVGVADVIAFLPSERTAGGERWAATVAHLRATPDGPLARALSSPLMASLARVVYTGPDTDPAELLDPSRFGDPAAIEDHLLDAFIPAVYTHRPAPPGNGPPRAAPRRYPPELAHKWLTSLATHLRMCETRDFTWWQLHGYLAPARRRILVLVLQLVAGLFAGLGLAPGVGFTTGMLTGLAGGFGSGLVFPVPTLFTQPGYANFRLRGRLRLLVRKLAQGLGMGLVCGAGAVLAVGLATELGAGFPWGLKAALAAGLGAGAGVGVGIGAMMWLHTPADTISAPSPTAVLRHDRIAGAARALVESFGSGLLTGVLVGGPGFGLTIGVTVGVAAGVGGGFAMGLAQRLVARRRLATDPGAWGWFTFTRVWLALRGRFPWRLMPFLHDAHRRGVLRQAGAVYQFRHARLQDRLAPPRE</sequence>
<evidence type="ECO:0008006" key="5">
    <source>
        <dbReference type="Google" id="ProtNLM"/>
    </source>
</evidence>
<evidence type="ECO:0000256" key="1">
    <source>
        <dbReference type="SAM" id="MobiDB-lite"/>
    </source>
</evidence>
<comment type="caution">
    <text evidence="3">The sequence shown here is derived from an EMBL/GenBank/DDBJ whole genome shotgun (WGS) entry which is preliminary data.</text>
</comment>
<feature type="transmembrane region" description="Helical" evidence="2">
    <location>
        <begin position="640"/>
        <end position="663"/>
    </location>
</feature>
<dbReference type="AlphaFoldDB" id="A0A2A2DC79"/>
<feature type="transmembrane region" description="Helical" evidence="2">
    <location>
        <begin position="496"/>
        <end position="516"/>
    </location>
</feature>
<dbReference type="Gene3D" id="3.40.50.300">
    <property type="entry name" value="P-loop containing nucleotide triphosphate hydrolases"/>
    <property type="match status" value="1"/>
</dbReference>
<name>A0A2A2DC79_9ACTN</name>
<accession>A0A2A2DC79</accession>
<feature type="transmembrane region" description="Helical" evidence="2">
    <location>
        <begin position="614"/>
        <end position="634"/>
    </location>
</feature>
<evidence type="ECO:0000313" key="4">
    <source>
        <dbReference type="Proteomes" id="UP000218944"/>
    </source>
</evidence>
<keyword evidence="2" id="KW-0812">Transmembrane</keyword>
<keyword evidence="2" id="KW-1133">Transmembrane helix</keyword>
<dbReference type="Proteomes" id="UP000218944">
    <property type="component" value="Unassembled WGS sequence"/>
</dbReference>
<feature type="transmembrane region" description="Helical" evidence="2">
    <location>
        <begin position="537"/>
        <end position="559"/>
    </location>
</feature>
<evidence type="ECO:0000256" key="2">
    <source>
        <dbReference type="SAM" id="Phobius"/>
    </source>
</evidence>
<feature type="transmembrane region" description="Helical" evidence="2">
    <location>
        <begin position="469"/>
        <end position="490"/>
    </location>
</feature>
<dbReference type="RefSeq" id="WP_095580327.1">
    <property type="nucleotide sequence ID" value="NZ_JAJQQS010000002.1"/>
</dbReference>